<organism evidence="1">
    <name type="scientific">hydrothermal vent metagenome</name>
    <dbReference type="NCBI Taxonomy" id="652676"/>
    <lineage>
        <taxon>unclassified sequences</taxon>
        <taxon>metagenomes</taxon>
        <taxon>ecological metagenomes</taxon>
    </lineage>
</organism>
<evidence type="ECO:0000313" key="1">
    <source>
        <dbReference type="EMBL" id="CUS40208.1"/>
    </source>
</evidence>
<reference evidence="1" key="1">
    <citation type="submission" date="2015-10" db="EMBL/GenBank/DDBJ databases">
        <authorList>
            <person name="Gilbert D.G."/>
        </authorList>
    </citation>
    <scope>NUCLEOTIDE SEQUENCE</scope>
</reference>
<gene>
    <name evidence="1" type="ORF">MGWOODY_Tha899</name>
</gene>
<proteinExistence type="predicted"/>
<name>A0A160TA00_9ZZZZ</name>
<dbReference type="AlphaFoldDB" id="A0A160TA00"/>
<sequence length="99" mass="11551">MEFNRHSIALLRQIKRLAKDEQGCDIHFDSVSLEHDLRELVRSGVSIELLRLVEDFLPTQEPPEHIPSVRVYRGSQRLLDDVERTQKSQRIYRGQVVSA</sequence>
<dbReference type="EMBL" id="CZQC01000005">
    <property type="protein sequence ID" value="CUS40208.1"/>
    <property type="molecule type" value="Genomic_DNA"/>
</dbReference>
<accession>A0A160TA00</accession>
<protein>
    <submittedName>
        <fullName evidence="1">Uncharacterized protein</fullName>
    </submittedName>
</protein>